<feature type="signal peptide" evidence="1">
    <location>
        <begin position="1"/>
        <end position="18"/>
    </location>
</feature>
<name>A0A853IEW4_9GAMM</name>
<dbReference type="Proteomes" id="UP000569732">
    <property type="component" value="Unassembled WGS sequence"/>
</dbReference>
<gene>
    <name evidence="2" type="ORF">H0A36_21130</name>
</gene>
<evidence type="ECO:0000313" key="2">
    <source>
        <dbReference type="EMBL" id="NYZ68521.1"/>
    </source>
</evidence>
<dbReference type="AlphaFoldDB" id="A0A853IEW4"/>
<organism evidence="2 3">
    <name type="scientific">Spartinivicinus marinus</name>
    <dbReference type="NCBI Taxonomy" id="2994442"/>
    <lineage>
        <taxon>Bacteria</taxon>
        <taxon>Pseudomonadati</taxon>
        <taxon>Pseudomonadota</taxon>
        <taxon>Gammaproteobacteria</taxon>
        <taxon>Oceanospirillales</taxon>
        <taxon>Zooshikellaceae</taxon>
        <taxon>Spartinivicinus</taxon>
    </lineage>
</organism>
<keyword evidence="3" id="KW-1185">Reference proteome</keyword>
<evidence type="ECO:0000313" key="3">
    <source>
        <dbReference type="Proteomes" id="UP000569732"/>
    </source>
</evidence>
<dbReference type="RefSeq" id="WP_180570525.1">
    <property type="nucleotide sequence ID" value="NZ_JACCKB010000044.1"/>
</dbReference>
<feature type="chain" id="PRO_5032286645" description="DUF1311 domain-containing protein" evidence="1">
    <location>
        <begin position="19"/>
        <end position="138"/>
    </location>
</feature>
<reference evidence="2 3" key="1">
    <citation type="submission" date="2020-07" db="EMBL/GenBank/DDBJ databases">
        <title>Endozoicomonas sp. nov., isolated from sediment.</title>
        <authorList>
            <person name="Gu T."/>
        </authorList>
    </citation>
    <scope>NUCLEOTIDE SEQUENCE [LARGE SCALE GENOMIC DNA]</scope>
    <source>
        <strain evidence="2 3">SM1973</strain>
    </source>
</reference>
<sequence length="138" mass="15520">MKLSVIVISLLLSTHLLAEEDRALKACQKVGICVSNELKQEAISKCKDLLSEVKGKISIEPEWAKATTRKYSRYVVNGQVKRDSFFSVDLSATAEGGEEISFMCVFDKEDNFVNIGKPVVKTKDNMNLYRKAKEKIRS</sequence>
<comment type="caution">
    <text evidence="2">The sequence shown here is derived from an EMBL/GenBank/DDBJ whole genome shotgun (WGS) entry which is preliminary data.</text>
</comment>
<dbReference type="EMBL" id="JACCKB010000044">
    <property type="protein sequence ID" value="NYZ68521.1"/>
    <property type="molecule type" value="Genomic_DNA"/>
</dbReference>
<keyword evidence="1" id="KW-0732">Signal</keyword>
<protein>
    <recommendedName>
        <fullName evidence="4">DUF1311 domain-containing protein</fullName>
    </recommendedName>
</protein>
<evidence type="ECO:0008006" key="4">
    <source>
        <dbReference type="Google" id="ProtNLM"/>
    </source>
</evidence>
<evidence type="ECO:0000256" key="1">
    <source>
        <dbReference type="SAM" id="SignalP"/>
    </source>
</evidence>
<proteinExistence type="predicted"/>
<accession>A0A853IEW4</accession>